<dbReference type="PANTHER" id="PTHR30363:SF44">
    <property type="entry name" value="AGA OPERON TRANSCRIPTIONAL REPRESSOR-RELATED"/>
    <property type="match status" value="1"/>
</dbReference>
<keyword evidence="2" id="KW-0804">Transcription</keyword>
<proteinExistence type="predicted"/>
<evidence type="ECO:0000259" key="3">
    <source>
        <dbReference type="PROSITE" id="PS51000"/>
    </source>
</evidence>
<dbReference type="Pfam" id="PF00455">
    <property type="entry name" value="DeoRC"/>
    <property type="match status" value="1"/>
</dbReference>
<sequence length="240" mass="27148">MWGDNMLREERLKLILDFVNNKGYCTNELISNKLGIPFTTLRRDLTDLHNETKLKRVHGGAKSIREKSILESNLYEKMTVNIEAKKMIAKKALECIKPFETVFLDAGSSTYFLAELIKPEYNNKVYTNSVINAQVLANNSIRDIYLLPGKLKISTGAICGVETIQALSKYNFDVAFLGINAVDNDFNFYTTDEDEAEVKKMAIKNAQFAFGLADTSKMHSKSFVKYSDKSQIALISNEEE</sequence>
<dbReference type="PANTHER" id="PTHR30363">
    <property type="entry name" value="HTH-TYPE TRANSCRIPTIONAL REGULATOR SRLR-RELATED"/>
    <property type="match status" value="1"/>
</dbReference>
<dbReference type="SMART" id="SM01134">
    <property type="entry name" value="DeoRC"/>
    <property type="match status" value="1"/>
</dbReference>
<name>A0A2S0NKA0_9MOLU</name>
<dbReference type="InterPro" id="IPR037171">
    <property type="entry name" value="NagB/RpiA_transferase-like"/>
</dbReference>
<dbReference type="Gene3D" id="3.40.50.1360">
    <property type="match status" value="1"/>
</dbReference>
<dbReference type="InterPro" id="IPR014036">
    <property type="entry name" value="DeoR-like_C"/>
</dbReference>
<dbReference type="Pfam" id="PF08220">
    <property type="entry name" value="HTH_DeoR"/>
    <property type="match status" value="1"/>
</dbReference>
<organism evidence="4 5">
    <name type="scientific">Williamsoniiplasma luminosum</name>
    <dbReference type="NCBI Taxonomy" id="214888"/>
    <lineage>
        <taxon>Bacteria</taxon>
        <taxon>Bacillati</taxon>
        <taxon>Mycoplasmatota</taxon>
        <taxon>Mollicutes</taxon>
        <taxon>Entomoplasmatales</taxon>
        <taxon>Williamsoniiplasma</taxon>
    </lineage>
</organism>
<dbReference type="SUPFAM" id="SSF100950">
    <property type="entry name" value="NagB/RpiA/CoA transferase-like"/>
    <property type="match status" value="1"/>
</dbReference>
<dbReference type="InterPro" id="IPR036390">
    <property type="entry name" value="WH_DNA-bd_sf"/>
</dbReference>
<dbReference type="PROSITE" id="PS51000">
    <property type="entry name" value="HTH_DEOR_2"/>
    <property type="match status" value="1"/>
</dbReference>
<reference evidence="5" key="1">
    <citation type="submission" date="2018-02" db="EMBL/GenBank/DDBJ databases">
        <title>Firefly genomes illuminate parallel origins of bioluminescence in beetles.</title>
        <authorList>
            <person name="Fallon T.R."/>
            <person name="Lower S.E.S."/>
            <person name="Behringer M."/>
            <person name="Weng J.-K."/>
        </authorList>
    </citation>
    <scope>NUCLEOTIDE SEQUENCE [LARGE SCALE GENOMIC DNA]</scope>
</reference>
<dbReference type="InterPro" id="IPR050313">
    <property type="entry name" value="Carb_Metab_HTH_regulators"/>
</dbReference>
<evidence type="ECO:0000256" key="1">
    <source>
        <dbReference type="ARBA" id="ARBA00023015"/>
    </source>
</evidence>
<evidence type="ECO:0000256" key="2">
    <source>
        <dbReference type="ARBA" id="ARBA00023163"/>
    </source>
</evidence>
<dbReference type="SUPFAM" id="SSF46785">
    <property type="entry name" value="Winged helix' DNA-binding domain"/>
    <property type="match status" value="1"/>
</dbReference>
<gene>
    <name evidence="4" type="ORF">C5T88_02475</name>
</gene>
<dbReference type="InterPro" id="IPR001034">
    <property type="entry name" value="DeoR_HTH"/>
</dbReference>
<dbReference type="Proteomes" id="UP000239250">
    <property type="component" value="Chromosome"/>
</dbReference>
<protein>
    <submittedName>
        <fullName evidence="4">DeoR/GlpR transcriptional regulator</fullName>
    </submittedName>
</protein>
<dbReference type="SMART" id="SM00420">
    <property type="entry name" value="HTH_DEOR"/>
    <property type="match status" value="1"/>
</dbReference>
<evidence type="ECO:0000313" key="4">
    <source>
        <dbReference type="EMBL" id="AVP49429.1"/>
    </source>
</evidence>
<dbReference type="EMBL" id="CP027019">
    <property type="protein sequence ID" value="AVP49429.1"/>
    <property type="molecule type" value="Genomic_DNA"/>
</dbReference>
<accession>A0A2S0NKA0</accession>
<evidence type="ECO:0000313" key="5">
    <source>
        <dbReference type="Proteomes" id="UP000239250"/>
    </source>
</evidence>
<feature type="domain" description="HTH deoR-type" evidence="3">
    <location>
        <begin position="8"/>
        <end position="63"/>
    </location>
</feature>
<keyword evidence="1" id="KW-0805">Transcription regulation</keyword>
<dbReference type="AlphaFoldDB" id="A0A2S0NKA0"/>
<dbReference type="GO" id="GO:0003700">
    <property type="term" value="F:DNA-binding transcription factor activity"/>
    <property type="evidence" value="ECO:0007669"/>
    <property type="project" value="InterPro"/>
</dbReference>